<dbReference type="GO" id="GO:0071555">
    <property type="term" value="P:cell wall organization"/>
    <property type="evidence" value="ECO:0007669"/>
    <property type="project" value="UniProtKB-KW"/>
</dbReference>
<dbReference type="Gene3D" id="3.10.350.10">
    <property type="entry name" value="LysM domain"/>
    <property type="match status" value="1"/>
</dbReference>
<dbReference type="FunFam" id="3.40.630.40:FF:000001">
    <property type="entry name" value="N-acetylmuramoyl-L-alanine amidase"/>
    <property type="match status" value="1"/>
</dbReference>
<dbReference type="Pfam" id="PF11741">
    <property type="entry name" value="AMIN"/>
    <property type="match status" value="1"/>
</dbReference>
<dbReference type="AlphaFoldDB" id="A0A3B0WR10"/>
<dbReference type="SMART" id="SM00257">
    <property type="entry name" value="LysM"/>
    <property type="match status" value="1"/>
</dbReference>
<dbReference type="SUPFAM" id="SSF53187">
    <property type="entry name" value="Zn-dependent exopeptidases"/>
    <property type="match status" value="1"/>
</dbReference>
<accession>A0A3B0WR10</accession>
<dbReference type="GO" id="GO:0008745">
    <property type="term" value="F:N-acetylmuramoyl-L-alanine amidase activity"/>
    <property type="evidence" value="ECO:0007669"/>
    <property type="project" value="UniProtKB-EC"/>
</dbReference>
<dbReference type="Pfam" id="PF01520">
    <property type="entry name" value="Amidase_3"/>
    <property type="match status" value="1"/>
</dbReference>
<protein>
    <submittedName>
        <fullName evidence="7">N-acetylmuramoyl-L-alanine amidase</fullName>
        <ecNumber evidence="7">3.5.1.28</ecNumber>
    </submittedName>
</protein>
<dbReference type="PROSITE" id="PS51782">
    <property type="entry name" value="LYSM"/>
    <property type="match status" value="1"/>
</dbReference>
<dbReference type="PANTHER" id="PTHR30404:SF0">
    <property type="entry name" value="N-ACETYLMURAMOYL-L-ALANINE AMIDASE AMIC"/>
    <property type="match status" value="1"/>
</dbReference>
<dbReference type="InterPro" id="IPR036779">
    <property type="entry name" value="LysM_dom_sf"/>
</dbReference>
<dbReference type="EMBL" id="UOFF01000069">
    <property type="protein sequence ID" value="VAW54873.1"/>
    <property type="molecule type" value="Genomic_DNA"/>
</dbReference>
<dbReference type="GO" id="GO:0030288">
    <property type="term" value="C:outer membrane-bounded periplasmic space"/>
    <property type="evidence" value="ECO:0007669"/>
    <property type="project" value="TreeGrafter"/>
</dbReference>
<keyword evidence="5" id="KW-0961">Cell wall biogenesis/degradation</keyword>
<proteinExistence type="predicted"/>
<dbReference type="InterPro" id="IPR018392">
    <property type="entry name" value="LysM"/>
</dbReference>
<dbReference type="CDD" id="cd00118">
    <property type="entry name" value="LysM"/>
    <property type="match status" value="1"/>
</dbReference>
<evidence type="ECO:0000313" key="7">
    <source>
        <dbReference type="EMBL" id="VAW54873.1"/>
    </source>
</evidence>
<dbReference type="EC" id="3.5.1.28" evidence="7"/>
<name>A0A3B0WR10_9ZZZZ</name>
<feature type="domain" description="LysM" evidence="6">
    <location>
        <begin position="395"/>
        <end position="438"/>
    </location>
</feature>
<evidence type="ECO:0000256" key="5">
    <source>
        <dbReference type="ARBA" id="ARBA00023316"/>
    </source>
</evidence>
<dbReference type="InterPro" id="IPR002508">
    <property type="entry name" value="MurNAc-LAA_cat"/>
</dbReference>
<organism evidence="7">
    <name type="scientific">hydrothermal vent metagenome</name>
    <dbReference type="NCBI Taxonomy" id="652676"/>
    <lineage>
        <taxon>unclassified sequences</taxon>
        <taxon>metagenomes</taxon>
        <taxon>ecological metagenomes</taxon>
    </lineage>
</organism>
<dbReference type="SMART" id="SM00646">
    <property type="entry name" value="Ami_3"/>
    <property type="match status" value="1"/>
</dbReference>
<comment type="subcellular location">
    <subcellularLocation>
        <location evidence="1">Periplasm</location>
    </subcellularLocation>
</comment>
<dbReference type="InterPro" id="IPR021731">
    <property type="entry name" value="AMIN_dom"/>
</dbReference>
<reference evidence="7" key="1">
    <citation type="submission" date="2018-06" db="EMBL/GenBank/DDBJ databases">
        <authorList>
            <person name="Zhirakovskaya E."/>
        </authorList>
    </citation>
    <scope>NUCLEOTIDE SEQUENCE</scope>
</reference>
<evidence type="ECO:0000256" key="4">
    <source>
        <dbReference type="ARBA" id="ARBA00022801"/>
    </source>
</evidence>
<dbReference type="CDD" id="cd02696">
    <property type="entry name" value="MurNAc-LAA"/>
    <property type="match status" value="1"/>
</dbReference>
<sequence>MEKQRRKFLSQLTCHLAGLGSLAAIPTLTKAAVASTQVQNIRISRKPEKTRLVFDLDRTVDYTLFTMHNPERLVIDFKHANLKNAGVGVLEKLYSAHLKGVRSGIRNHHNLRIVMDLKARYTPSSFLLEPKGKNGHRLVIDVTDQDIQRVAAKKKLRDIIVAVDAGHGGKDPGATGRLGTQEKKVTLQIAKRLKKEIDATKGMKAELIRSADRYMALRDRIKRAHHLSADLMISIHADSFPDSRARGASVYALSVRGASSESARLLAEKENKVDFLFGDIDLDHKDQMVRQVLLDLSLTGTIESSLDIGDEVLKELVRVGRVHKKSVQQAGFAVLKAPNIPAILLETAFISNPKEERKLRSSSHQNKLAKAILRGVNDYFIRKAPPGTWLSESQEHYTIKKNDTLALISSKFGLPVAHLRTRNSLRSDAIRAGKKLFIPVS</sequence>
<dbReference type="Gene3D" id="3.40.630.40">
    <property type="entry name" value="Zn-dependent exopeptidases"/>
    <property type="match status" value="1"/>
</dbReference>
<evidence type="ECO:0000259" key="6">
    <source>
        <dbReference type="PROSITE" id="PS51782"/>
    </source>
</evidence>
<keyword evidence="3" id="KW-0574">Periplasm</keyword>
<dbReference type="Pfam" id="PF01476">
    <property type="entry name" value="LysM"/>
    <property type="match status" value="1"/>
</dbReference>
<keyword evidence="2" id="KW-0732">Signal</keyword>
<evidence type="ECO:0000256" key="3">
    <source>
        <dbReference type="ARBA" id="ARBA00022764"/>
    </source>
</evidence>
<evidence type="ECO:0000256" key="2">
    <source>
        <dbReference type="ARBA" id="ARBA00022729"/>
    </source>
</evidence>
<keyword evidence="4 7" id="KW-0378">Hydrolase</keyword>
<evidence type="ECO:0000256" key="1">
    <source>
        <dbReference type="ARBA" id="ARBA00004418"/>
    </source>
</evidence>
<dbReference type="PANTHER" id="PTHR30404">
    <property type="entry name" value="N-ACETYLMURAMOYL-L-ALANINE AMIDASE"/>
    <property type="match status" value="1"/>
</dbReference>
<gene>
    <name evidence="7" type="ORF">MNBD_GAMMA07-613</name>
</gene>
<dbReference type="Gene3D" id="2.60.40.3500">
    <property type="match status" value="1"/>
</dbReference>
<dbReference type="SUPFAM" id="SSF54106">
    <property type="entry name" value="LysM domain"/>
    <property type="match status" value="1"/>
</dbReference>
<dbReference type="GO" id="GO:0009253">
    <property type="term" value="P:peptidoglycan catabolic process"/>
    <property type="evidence" value="ECO:0007669"/>
    <property type="project" value="InterPro"/>
</dbReference>
<dbReference type="InterPro" id="IPR050695">
    <property type="entry name" value="N-acetylmuramoyl_amidase_3"/>
</dbReference>